<gene>
    <name evidence="1" type="ORF">COE48_13540</name>
</gene>
<accession>A0AB36VC19</accession>
<evidence type="ECO:0000313" key="1">
    <source>
        <dbReference type="EMBL" id="PGZ03328.1"/>
    </source>
</evidence>
<dbReference type="RefSeq" id="WP_098684130.1">
    <property type="nucleotide sequence ID" value="NZ_JBBCLE010000013.1"/>
</dbReference>
<dbReference type="Proteomes" id="UP000223445">
    <property type="component" value="Unassembled WGS sequence"/>
</dbReference>
<dbReference type="AlphaFoldDB" id="A0AB36VC19"/>
<name>A0AB36VC19_BACTU</name>
<evidence type="ECO:0000313" key="2">
    <source>
        <dbReference type="Proteomes" id="UP000223445"/>
    </source>
</evidence>
<proteinExistence type="predicted"/>
<protein>
    <submittedName>
        <fullName evidence="1">Uncharacterized protein</fullName>
    </submittedName>
</protein>
<dbReference type="EMBL" id="NUPM01000007">
    <property type="protein sequence ID" value="PGZ03328.1"/>
    <property type="molecule type" value="Genomic_DNA"/>
</dbReference>
<organism evidence="1 2">
    <name type="scientific">Bacillus thuringiensis</name>
    <dbReference type="NCBI Taxonomy" id="1428"/>
    <lineage>
        <taxon>Bacteria</taxon>
        <taxon>Bacillati</taxon>
        <taxon>Bacillota</taxon>
        <taxon>Bacilli</taxon>
        <taxon>Bacillales</taxon>
        <taxon>Bacillaceae</taxon>
        <taxon>Bacillus</taxon>
        <taxon>Bacillus cereus group</taxon>
    </lineage>
</organism>
<reference evidence="1 2" key="1">
    <citation type="submission" date="2017-09" db="EMBL/GenBank/DDBJ databases">
        <title>Large-scale bioinformatics analysis of Bacillus genomes uncovers conserved roles of natural products in bacterial physiology.</title>
        <authorList>
            <consortium name="Agbiome Team Llc"/>
            <person name="Bleich R.M."/>
            <person name="Grubbs K.J."/>
            <person name="Santa Maria K.C."/>
            <person name="Allen S.E."/>
            <person name="Farag S."/>
            <person name="Shank E.A."/>
            <person name="Bowers A."/>
        </authorList>
    </citation>
    <scope>NUCLEOTIDE SEQUENCE [LARGE SCALE GENOMIC DNA]</scope>
    <source>
        <strain evidence="1 2">AFS030179</strain>
    </source>
</reference>
<comment type="caution">
    <text evidence="1">The sequence shown here is derived from an EMBL/GenBank/DDBJ whole genome shotgun (WGS) entry which is preliminary data.</text>
</comment>
<sequence>MDKATVEINFKNLTLGGYNLIDKLLPSLPPIIIPFKKFEELVRDKQLVEKVIFVDGWKVTITVIVDTEKISGLSQLLDTATLSKALPKAISMCFPLEPDQVKVEDPQNPGNDLLWSMRIKGTFDISLP</sequence>